<proteinExistence type="inferred from homology"/>
<feature type="transmembrane region" description="Helical" evidence="8">
    <location>
        <begin position="73"/>
        <end position="93"/>
    </location>
</feature>
<dbReference type="RefSeq" id="XP_001802658.1">
    <property type="nucleotide sequence ID" value="XM_001802606.1"/>
</dbReference>
<dbReference type="PROSITE" id="PS50850">
    <property type="entry name" value="MFS"/>
    <property type="match status" value="1"/>
</dbReference>
<accession>Q0U729</accession>
<evidence type="ECO:0000256" key="1">
    <source>
        <dbReference type="ARBA" id="ARBA00004141"/>
    </source>
</evidence>
<evidence type="ECO:0000313" key="11">
    <source>
        <dbReference type="Proteomes" id="UP000001055"/>
    </source>
</evidence>
<evidence type="ECO:0000256" key="8">
    <source>
        <dbReference type="SAM" id="Phobius"/>
    </source>
</evidence>
<dbReference type="KEGG" id="pno:SNOG_12435"/>
<sequence>MASATEKHTDGYDGDAERRISVARTEKGRWERLWPVIACGAGLFSDGYLNNIIGPVNTMLKRIYPTAYASSSAQANVASITFAGTVVGMLFFGYTSDHFSRKWSLFASTIIIILFAALGTGSYGAGGSPTGLLSALVAYRFFLGIGIGGEYPAGSVGCAESTGELKEGSRNKWFILFTNVQIDLAFLISAIVATIVVVITGDSLHGLRIAWRVCLGIGIIPPLSLLYLRLKLSEPEAFKRESLAKAKTPWLLVIKFYWYRLSIVSVIWFIYDFSAYSFGIYSTSILANLLGESAPLWKSLAWNILINFFYMPGCLAGAFVADMPSMGPKKTLFIGVALQGLIGFIMAGCYPYLNDPKNVAGFVVVYGIFLALGEFGPGDNIGLIASKTCATGIRYDLLLQIVLKTKMLIMDRGQYYGFAAAFGKIGAFAGSYALDAIQKAAGADTIAAGRNPFFVASSLAFLAAGLVLLLPHIGQDTIDQEDIKFREYLLANGYDTSKMGLESASVISSDGEGSGSGAEGPKETL</sequence>
<dbReference type="EMBL" id="CH445346">
    <property type="protein sequence ID" value="EAT80248.2"/>
    <property type="molecule type" value="Genomic_DNA"/>
</dbReference>
<feature type="transmembrane region" description="Helical" evidence="8">
    <location>
        <begin position="131"/>
        <end position="153"/>
    </location>
</feature>
<dbReference type="eggNOG" id="KOG0252">
    <property type="taxonomic scope" value="Eukaryota"/>
</dbReference>
<name>Q0U729_PHANO</name>
<dbReference type="InterPro" id="IPR020846">
    <property type="entry name" value="MFS_dom"/>
</dbReference>
<gene>
    <name evidence="10" type="ORF">SNOG_12435</name>
</gene>
<feature type="transmembrane region" description="Helical" evidence="8">
    <location>
        <begin position="332"/>
        <end position="353"/>
    </location>
</feature>
<keyword evidence="3" id="KW-0813">Transport</keyword>
<dbReference type="FunFam" id="1.20.1250.20:FF:000140">
    <property type="entry name" value="Putative MFS phospholipid transporter"/>
    <property type="match status" value="1"/>
</dbReference>
<feature type="transmembrane region" description="Helical" evidence="8">
    <location>
        <begin position="300"/>
        <end position="320"/>
    </location>
</feature>
<dbReference type="SUPFAM" id="SSF103473">
    <property type="entry name" value="MFS general substrate transporter"/>
    <property type="match status" value="1"/>
</dbReference>
<keyword evidence="4 8" id="KW-0812">Transmembrane</keyword>
<organism evidence="10 11">
    <name type="scientific">Phaeosphaeria nodorum (strain SN15 / ATCC MYA-4574 / FGSC 10173)</name>
    <name type="common">Glume blotch fungus</name>
    <name type="synonym">Parastagonospora nodorum</name>
    <dbReference type="NCBI Taxonomy" id="321614"/>
    <lineage>
        <taxon>Eukaryota</taxon>
        <taxon>Fungi</taxon>
        <taxon>Dikarya</taxon>
        <taxon>Ascomycota</taxon>
        <taxon>Pezizomycotina</taxon>
        <taxon>Dothideomycetes</taxon>
        <taxon>Pleosporomycetidae</taxon>
        <taxon>Pleosporales</taxon>
        <taxon>Pleosporineae</taxon>
        <taxon>Phaeosphaeriaceae</taxon>
        <taxon>Parastagonospora</taxon>
    </lineage>
</organism>
<dbReference type="InterPro" id="IPR005828">
    <property type="entry name" value="MFS_sugar_transport-like"/>
</dbReference>
<feature type="region of interest" description="Disordered" evidence="7">
    <location>
        <begin position="506"/>
        <end position="525"/>
    </location>
</feature>
<dbReference type="InterPro" id="IPR036259">
    <property type="entry name" value="MFS_trans_sf"/>
</dbReference>
<dbReference type="HOGENOM" id="CLU_001265_46_12_1"/>
<protein>
    <recommendedName>
        <fullName evidence="9">Major facilitator superfamily (MFS) profile domain-containing protein</fullName>
    </recommendedName>
</protein>
<dbReference type="GO" id="GO:0022857">
    <property type="term" value="F:transmembrane transporter activity"/>
    <property type="evidence" value="ECO:0007669"/>
    <property type="project" value="InterPro"/>
</dbReference>
<evidence type="ECO:0000259" key="9">
    <source>
        <dbReference type="PROSITE" id="PS50850"/>
    </source>
</evidence>
<dbReference type="GO" id="GO:0001407">
    <property type="term" value="P:glycerophosphodiester transmembrane transport"/>
    <property type="evidence" value="ECO:0000318"/>
    <property type="project" value="GO_Central"/>
</dbReference>
<feature type="transmembrane region" description="Helical" evidence="8">
    <location>
        <begin position="105"/>
        <end position="125"/>
    </location>
</feature>
<dbReference type="GO" id="GO:0016020">
    <property type="term" value="C:membrane"/>
    <property type="evidence" value="ECO:0007669"/>
    <property type="project" value="UniProtKB-SubCell"/>
</dbReference>
<dbReference type="InParanoid" id="Q0U729"/>
<evidence type="ECO:0000256" key="4">
    <source>
        <dbReference type="ARBA" id="ARBA00022692"/>
    </source>
</evidence>
<keyword evidence="5 8" id="KW-1133">Transmembrane helix</keyword>
<feature type="transmembrane region" description="Helical" evidence="8">
    <location>
        <begin position="453"/>
        <end position="470"/>
    </location>
</feature>
<feature type="domain" description="Major facilitator superfamily (MFS) profile" evidence="9">
    <location>
        <begin position="35"/>
        <end position="475"/>
    </location>
</feature>
<dbReference type="PANTHER" id="PTHR23508">
    <property type="entry name" value="CARBOXYLIC ACID TRANSPORTER PROTEIN HOMOLOG"/>
    <property type="match status" value="1"/>
</dbReference>
<evidence type="ECO:0000256" key="3">
    <source>
        <dbReference type="ARBA" id="ARBA00022448"/>
    </source>
</evidence>
<comment type="subcellular location">
    <subcellularLocation>
        <location evidence="1">Membrane</location>
        <topology evidence="1">Multi-pass membrane protein</topology>
    </subcellularLocation>
</comment>
<dbReference type="GeneID" id="5979567"/>
<comment type="similarity">
    <text evidence="2">Belongs to the major facilitator superfamily. Sugar transporter (TC 2.A.1.1) family.</text>
</comment>
<evidence type="ECO:0000256" key="6">
    <source>
        <dbReference type="ARBA" id="ARBA00023136"/>
    </source>
</evidence>
<dbReference type="PANTHER" id="PTHR23508:SF10">
    <property type="entry name" value="CARBOXYLIC ACID TRANSPORTER PROTEIN HOMOLOG"/>
    <property type="match status" value="1"/>
</dbReference>
<dbReference type="Proteomes" id="UP000001055">
    <property type="component" value="Unassembled WGS sequence"/>
</dbReference>
<dbReference type="STRING" id="321614.Q0U729"/>
<feature type="transmembrane region" description="Helical" evidence="8">
    <location>
        <begin position="415"/>
        <end position="433"/>
    </location>
</feature>
<feature type="transmembrane region" description="Helical" evidence="8">
    <location>
        <begin position="209"/>
        <end position="228"/>
    </location>
</feature>
<evidence type="ECO:0000256" key="7">
    <source>
        <dbReference type="SAM" id="MobiDB-lite"/>
    </source>
</evidence>
<dbReference type="GO" id="GO:0030643">
    <property type="term" value="P:intracellular phosphate ion homeostasis"/>
    <property type="evidence" value="ECO:0007669"/>
    <property type="project" value="EnsemblFungi"/>
</dbReference>
<evidence type="ECO:0000313" key="10">
    <source>
        <dbReference type="EMBL" id="EAT80248.2"/>
    </source>
</evidence>
<feature type="transmembrane region" description="Helical" evidence="8">
    <location>
        <begin position="173"/>
        <end position="197"/>
    </location>
</feature>
<feature type="transmembrane region" description="Helical" evidence="8">
    <location>
        <begin position="359"/>
        <end position="377"/>
    </location>
</feature>
<feature type="transmembrane region" description="Helical" evidence="8">
    <location>
        <begin position="33"/>
        <end position="53"/>
    </location>
</feature>
<dbReference type="Pfam" id="PF00083">
    <property type="entry name" value="Sugar_tr"/>
    <property type="match status" value="2"/>
</dbReference>
<evidence type="ECO:0000256" key="5">
    <source>
        <dbReference type="ARBA" id="ARBA00022989"/>
    </source>
</evidence>
<evidence type="ECO:0000256" key="2">
    <source>
        <dbReference type="ARBA" id="ARBA00010992"/>
    </source>
</evidence>
<feature type="transmembrane region" description="Helical" evidence="8">
    <location>
        <begin position="249"/>
        <end position="271"/>
    </location>
</feature>
<keyword evidence="6 8" id="KW-0472">Membrane</keyword>
<dbReference type="Gene3D" id="1.20.1250.20">
    <property type="entry name" value="MFS general substrate transporter like domains"/>
    <property type="match status" value="2"/>
</dbReference>
<dbReference type="VEuPathDB" id="FungiDB:JI435_124350"/>
<dbReference type="AlphaFoldDB" id="Q0U729"/>
<reference evidence="11" key="1">
    <citation type="journal article" date="2007" name="Plant Cell">
        <title>Dothideomycete-plant interactions illuminated by genome sequencing and EST analysis of the wheat pathogen Stagonospora nodorum.</title>
        <authorList>
            <person name="Hane J.K."/>
            <person name="Lowe R.G."/>
            <person name="Solomon P.S."/>
            <person name="Tan K.C."/>
            <person name="Schoch C.L."/>
            <person name="Spatafora J.W."/>
            <person name="Crous P.W."/>
            <person name="Kodira C."/>
            <person name="Birren B.W."/>
            <person name="Galagan J.E."/>
            <person name="Torriani S.F."/>
            <person name="McDonald B.A."/>
            <person name="Oliver R.P."/>
        </authorList>
    </citation>
    <scope>NUCLEOTIDE SEQUENCE [LARGE SCALE GENOMIC DNA]</scope>
    <source>
        <strain evidence="11">SN15 / ATCC MYA-4574 / FGSC 10173</strain>
    </source>
</reference>